<keyword evidence="2" id="KW-1185">Reference proteome</keyword>
<dbReference type="HOGENOM" id="CLU_1902602_0_0_11"/>
<evidence type="ECO:0000313" key="1">
    <source>
        <dbReference type="EMBL" id="ADB10053.1"/>
    </source>
</evidence>
<name>D2QB67_BIFDB</name>
<proteinExistence type="predicted"/>
<accession>D2QB67</accession>
<gene>
    <name evidence="1" type="ordered locus">BDP_1448</name>
</gene>
<dbReference type="AlphaFoldDB" id="D2QB67"/>
<sequence>MNNNDIRNIVAEAANEYTVKSGRKLSEKELGECFDRAKAMVKRRTSEPSAEGLRVYLLMILNAMQPGTAGDDGLTEEERRQSYRDTLTMRKQLRQNTLDHVASVLGLPRSAVRVDEDGEIHIRVPKPGESILS</sequence>
<dbReference type="Proteomes" id="UP000008693">
    <property type="component" value="Chromosome"/>
</dbReference>
<dbReference type="KEGG" id="bde:BDP_1448"/>
<reference evidence="1 2" key="1">
    <citation type="journal article" date="2009" name="PLoS Genet.">
        <title>The Bifidobacterium dentium Bd1 genome sequence reflects its genetic adaptation to the human oral cavity.</title>
        <authorList>
            <person name="Ventura M."/>
            <person name="Turroni F."/>
            <person name="Zomer A."/>
            <person name="Foroni E."/>
            <person name="Giubellini V."/>
            <person name="Bottacini F."/>
            <person name="Canchaya C."/>
            <person name="Claesson M.J."/>
            <person name="He F."/>
            <person name="Mantzourani M."/>
            <person name="Mulas L."/>
            <person name="Ferrarini A."/>
            <person name="Gao B."/>
            <person name="Delledonne M."/>
            <person name="Henrissat B."/>
            <person name="Coutinho P."/>
            <person name="Oggioni M."/>
            <person name="Gupta R.S."/>
            <person name="Zhang Z."/>
            <person name="Beighton D."/>
            <person name="Fitzgerald G.F."/>
            <person name="O'Toole P.W."/>
            <person name="van Sinderen D."/>
        </authorList>
    </citation>
    <scope>NUCLEOTIDE SEQUENCE [LARGE SCALE GENOMIC DNA]</scope>
    <source>
        <strain evidence="2">ATCC 27534 / DSM 20436 / JCM 1195 / Bd1</strain>
    </source>
</reference>
<evidence type="ECO:0000313" key="2">
    <source>
        <dbReference type="Proteomes" id="UP000008693"/>
    </source>
</evidence>
<dbReference type="RefSeq" id="WP_003839587.1">
    <property type="nucleotide sequence ID" value="NC_013714.1"/>
</dbReference>
<dbReference type="EMBL" id="CP001750">
    <property type="protein sequence ID" value="ADB10053.1"/>
    <property type="molecule type" value="Genomic_DNA"/>
</dbReference>
<protein>
    <submittedName>
        <fullName evidence="1">Uncharacterized protein</fullName>
    </submittedName>
</protein>
<organism evidence="1 2">
    <name type="scientific">Bifidobacterium dentium (strain ATCC 27534 / DSM 20436 / JCM 1195 / Bd1)</name>
    <dbReference type="NCBI Taxonomy" id="401473"/>
    <lineage>
        <taxon>Bacteria</taxon>
        <taxon>Bacillati</taxon>
        <taxon>Actinomycetota</taxon>
        <taxon>Actinomycetes</taxon>
        <taxon>Bifidobacteriales</taxon>
        <taxon>Bifidobacteriaceae</taxon>
        <taxon>Bifidobacterium</taxon>
    </lineage>
</organism>
<dbReference type="GeneID" id="31606627"/>